<protein>
    <submittedName>
        <fullName evidence="2">Uncharacterized protein</fullName>
    </submittedName>
</protein>
<reference evidence="2" key="2">
    <citation type="submission" date="2023-06" db="EMBL/GenBank/DDBJ databases">
        <authorList>
            <consortium name="Lawrence Berkeley National Laboratory"/>
            <person name="Haridas S."/>
            <person name="Hensen N."/>
            <person name="Bonometti L."/>
            <person name="Westerberg I."/>
            <person name="Brannstrom I.O."/>
            <person name="Guillou S."/>
            <person name="Cros-Aarteil S."/>
            <person name="Calhoun S."/>
            <person name="Kuo A."/>
            <person name="Mondo S."/>
            <person name="Pangilinan J."/>
            <person name="Riley R."/>
            <person name="Labutti K."/>
            <person name="Andreopoulos B."/>
            <person name="Lipzen A."/>
            <person name="Chen C."/>
            <person name="Yanf M."/>
            <person name="Daum C."/>
            <person name="Ng V."/>
            <person name="Clum A."/>
            <person name="Steindorff A."/>
            <person name="Ohm R."/>
            <person name="Martin F."/>
            <person name="Silar P."/>
            <person name="Natvig D."/>
            <person name="Lalanne C."/>
            <person name="Gautier V."/>
            <person name="Ament-Velasquez S.L."/>
            <person name="Kruys A."/>
            <person name="Hutchinson M.I."/>
            <person name="Powell A.J."/>
            <person name="Barry K."/>
            <person name="Miller A.N."/>
            <person name="Grigoriev I.V."/>
            <person name="Debuchy R."/>
            <person name="Gladieux P."/>
            <person name="Thoren M.H."/>
            <person name="Johannesson H."/>
        </authorList>
    </citation>
    <scope>NUCLEOTIDE SEQUENCE</scope>
    <source>
        <strain evidence="2">SMH4131-1</strain>
    </source>
</reference>
<dbReference type="EMBL" id="JAUEPO010000004">
    <property type="protein sequence ID" value="KAK3323282.1"/>
    <property type="molecule type" value="Genomic_DNA"/>
</dbReference>
<proteinExistence type="predicted"/>
<keyword evidence="3" id="KW-1185">Reference proteome</keyword>
<comment type="caution">
    <text evidence="2">The sequence shown here is derived from an EMBL/GenBank/DDBJ whole genome shotgun (WGS) entry which is preliminary data.</text>
</comment>
<sequence>MAADDLTTSIKKEYARRRATLPFPTLAQGHHERSLIADFGNGYPVHRPSRLNHRRLSPSMESQRRVDSEPTRFSTLPVVSIKSTRSFTLHETTAVSTSQGTTVATLLSHICEFAPIGKIYATHILDADSYLGYQHAAAKIIMFTITRPQEVVNVERLEVLFRAKFAYETQNGSIISNVNGTRAANRNKNTASKSKNNKPMSKIEQECRIQQLNSASRPG</sequence>
<name>A0AAE0M8J6_9PEZI</name>
<feature type="compositionally biased region" description="Polar residues" evidence="1">
    <location>
        <begin position="208"/>
        <end position="219"/>
    </location>
</feature>
<organism evidence="2 3">
    <name type="scientific">Cercophora scortea</name>
    <dbReference type="NCBI Taxonomy" id="314031"/>
    <lineage>
        <taxon>Eukaryota</taxon>
        <taxon>Fungi</taxon>
        <taxon>Dikarya</taxon>
        <taxon>Ascomycota</taxon>
        <taxon>Pezizomycotina</taxon>
        <taxon>Sordariomycetes</taxon>
        <taxon>Sordariomycetidae</taxon>
        <taxon>Sordariales</taxon>
        <taxon>Lasiosphaeriaceae</taxon>
        <taxon>Cercophora</taxon>
    </lineage>
</organism>
<dbReference type="AlphaFoldDB" id="A0AAE0M8J6"/>
<gene>
    <name evidence="2" type="ORF">B0T19DRAFT_401619</name>
</gene>
<feature type="region of interest" description="Disordered" evidence="1">
    <location>
        <begin position="49"/>
        <end position="69"/>
    </location>
</feature>
<evidence type="ECO:0000313" key="3">
    <source>
        <dbReference type="Proteomes" id="UP001286456"/>
    </source>
</evidence>
<dbReference type="Proteomes" id="UP001286456">
    <property type="component" value="Unassembled WGS sequence"/>
</dbReference>
<evidence type="ECO:0000256" key="1">
    <source>
        <dbReference type="SAM" id="MobiDB-lite"/>
    </source>
</evidence>
<feature type="region of interest" description="Disordered" evidence="1">
    <location>
        <begin position="185"/>
        <end position="219"/>
    </location>
</feature>
<accession>A0AAE0M8J6</accession>
<feature type="compositionally biased region" description="Low complexity" evidence="1">
    <location>
        <begin position="185"/>
        <end position="198"/>
    </location>
</feature>
<reference evidence="2" key="1">
    <citation type="journal article" date="2023" name="Mol. Phylogenet. Evol.">
        <title>Genome-scale phylogeny and comparative genomics of the fungal order Sordariales.</title>
        <authorList>
            <person name="Hensen N."/>
            <person name="Bonometti L."/>
            <person name="Westerberg I."/>
            <person name="Brannstrom I.O."/>
            <person name="Guillou S."/>
            <person name="Cros-Aarteil S."/>
            <person name="Calhoun S."/>
            <person name="Haridas S."/>
            <person name="Kuo A."/>
            <person name="Mondo S."/>
            <person name="Pangilinan J."/>
            <person name="Riley R."/>
            <person name="LaButti K."/>
            <person name="Andreopoulos B."/>
            <person name="Lipzen A."/>
            <person name="Chen C."/>
            <person name="Yan M."/>
            <person name="Daum C."/>
            <person name="Ng V."/>
            <person name="Clum A."/>
            <person name="Steindorff A."/>
            <person name="Ohm R.A."/>
            <person name="Martin F."/>
            <person name="Silar P."/>
            <person name="Natvig D.O."/>
            <person name="Lalanne C."/>
            <person name="Gautier V."/>
            <person name="Ament-Velasquez S.L."/>
            <person name="Kruys A."/>
            <person name="Hutchinson M.I."/>
            <person name="Powell A.J."/>
            <person name="Barry K."/>
            <person name="Miller A.N."/>
            <person name="Grigoriev I.V."/>
            <person name="Debuchy R."/>
            <person name="Gladieux P."/>
            <person name="Hiltunen Thoren M."/>
            <person name="Johannesson H."/>
        </authorList>
    </citation>
    <scope>NUCLEOTIDE SEQUENCE</scope>
    <source>
        <strain evidence="2">SMH4131-1</strain>
    </source>
</reference>
<evidence type="ECO:0000313" key="2">
    <source>
        <dbReference type="EMBL" id="KAK3323282.1"/>
    </source>
</evidence>